<feature type="transmembrane region" description="Helical" evidence="8">
    <location>
        <begin position="132"/>
        <end position="152"/>
    </location>
</feature>
<keyword evidence="5" id="KW-0460">Magnesium</keyword>
<dbReference type="SUPFAM" id="SSF81665">
    <property type="entry name" value="Calcium ATPase, transmembrane domain M"/>
    <property type="match status" value="1"/>
</dbReference>
<dbReference type="Pfam" id="PF00689">
    <property type="entry name" value="Cation_ATPase_C"/>
    <property type="match status" value="1"/>
</dbReference>
<dbReference type="PANTHER" id="PTHR24093">
    <property type="entry name" value="CATION TRANSPORTING ATPASE"/>
    <property type="match status" value="1"/>
</dbReference>
<dbReference type="InterPro" id="IPR008250">
    <property type="entry name" value="ATPase_P-typ_transduc_dom_A_sf"/>
</dbReference>
<evidence type="ECO:0000256" key="1">
    <source>
        <dbReference type="ARBA" id="ARBA00004370"/>
    </source>
</evidence>
<dbReference type="PANTHER" id="PTHR24093:SF518">
    <property type="entry name" value="CALCIUM-TRANSPORTING ATPASE"/>
    <property type="match status" value="1"/>
</dbReference>
<comment type="subcellular location">
    <subcellularLocation>
        <location evidence="1">Membrane</location>
    </subcellularLocation>
</comment>
<evidence type="ECO:0000259" key="9">
    <source>
        <dbReference type="Pfam" id="PF00122"/>
    </source>
</evidence>
<feature type="transmembrane region" description="Helical" evidence="8">
    <location>
        <begin position="746"/>
        <end position="768"/>
    </location>
</feature>
<accession>A0A6P6WPS8</accession>
<dbReference type="InterPro" id="IPR036412">
    <property type="entry name" value="HAD-like_sf"/>
</dbReference>
<dbReference type="InterPro" id="IPR023299">
    <property type="entry name" value="ATPase_P-typ_cyto_dom_N"/>
</dbReference>
<evidence type="ECO:0000313" key="13">
    <source>
        <dbReference type="RefSeq" id="XP_027117448.1"/>
    </source>
</evidence>
<dbReference type="Gene3D" id="3.40.1110.10">
    <property type="entry name" value="Calcium-transporting ATPase, cytoplasmic domain N"/>
    <property type="match status" value="1"/>
</dbReference>
<dbReference type="GO" id="GO:0000166">
    <property type="term" value="F:nucleotide binding"/>
    <property type="evidence" value="ECO:0007669"/>
    <property type="project" value="InterPro"/>
</dbReference>
<feature type="domain" description="Cation-transporting P-type ATPase C-terminal" evidence="10">
    <location>
        <begin position="790"/>
        <end position="955"/>
    </location>
</feature>
<dbReference type="SUPFAM" id="SSF81660">
    <property type="entry name" value="Metal cation-transporting ATPase, ATP-binding domain N"/>
    <property type="match status" value="1"/>
</dbReference>
<dbReference type="PRINTS" id="PR00119">
    <property type="entry name" value="CATATPASE"/>
</dbReference>
<dbReference type="Pfam" id="PF00122">
    <property type="entry name" value="E1-E2_ATPase"/>
    <property type="match status" value="1"/>
</dbReference>
<reference evidence="13" key="2">
    <citation type="submission" date="2025-08" db="UniProtKB">
        <authorList>
            <consortium name="RefSeq"/>
        </authorList>
    </citation>
    <scope>IDENTIFICATION</scope>
    <source>
        <tissue evidence="13">Leaves</tissue>
    </source>
</reference>
<dbReference type="Gene3D" id="1.20.1110.10">
    <property type="entry name" value="Calcium-transporting ATPase, transmembrane domain"/>
    <property type="match status" value="3"/>
</dbReference>
<evidence type="ECO:0000256" key="5">
    <source>
        <dbReference type="ARBA" id="ARBA00022842"/>
    </source>
</evidence>
<keyword evidence="4" id="KW-0106">Calcium</keyword>
<evidence type="ECO:0000313" key="12">
    <source>
        <dbReference type="Proteomes" id="UP001652660"/>
    </source>
</evidence>
<dbReference type="RefSeq" id="XP_027117448.1">
    <property type="nucleotide sequence ID" value="XM_027261647.2"/>
</dbReference>
<evidence type="ECO:0000256" key="3">
    <source>
        <dbReference type="ARBA" id="ARBA00022723"/>
    </source>
</evidence>
<keyword evidence="12" id="KW-1185">Reference proteome</keyword>
<name>A0A6P6WPS8_COFAR</name>
<dbReference type="InterPro" id="IPR059000">
    <property type="entry name" value="ATPase_P-type_domA"/>
</dbReference>
<feature type="domain" description="Cation-transporting P-type ATPase N-terminal" evidence="11">
    <location>
        <begin position="44"/>
        <end position="115"/>
    </location>
</feature>
<feature type="transmembrane region" description="Helical" evidence="8">
    <location>
        <begin position="290"/>
        <end position="310"/>
    </location>
</feature>
<evidence type="ECO:0000256" key="6">
    <source>
        <dbReference type="ARBA" id="ARBA00022989"/>
    </source>
</evidence>
<dbReference type="SUPFAM" id="SSF81653">
    <property type="entry name" value="Calcium ATPase, transduction domain A"/>
    <property type="match status" value="1"/>
</dbReference>
<dbReference type="Pfam" id="PF00690">
    <property type="entry name" value="Cation_ATPase_N"/>
    <property type="match status" value="1"/>
</dbReference>
<protein>
    <submittedName>
        <fullName evidence="13">Calcium-transporting ATPase 12, plasma membrane-type-like</fullName>
    </submittedName>
</protein>
<dbReference type="GO" id="GO:0046872">
    <property type="term" value="F:metal ion binding"/>
    <property type="evidence" value="ECO:0007669"/>
    <property type="project" value="UniProtKB-KW"/>
</dbReference>
<dbReference type="AlphaFoldDB" id="A0A6P6WPS8"/>
<dbReference type="OrthoDB" id="912093at2759"/>
<reference evidence="12" key="1">
    <citation type="journal article" date="2025" name="Foods">
        <title>Unveiling the Microbial Signatures of Arabica Coffee Cherries: Insights into Ripeness Specific Diversity, Functional Traits, and Implications for Quality and Safety.</title>
        <authorList>
            <consortium name="RefSeq"/>
            <person name="Tenea G.N."/>
            <person name="Cifuentes V."/>
            <person name="Reyes P."/>
            <person name="Cevallos-Vallejos M."/>
        </authorList>
    </citation>
    <scope>NUCLEOTIDE SEQUENCE [LARGE SCALE GENOMIC DNA]</scope>
</reference>
<evidence type="ECO:0000256" key="7">
    <source>
        <dbReference type="ARBA" id="ARBA00023136"/>
    </source>
</evidence>
<evidence type="ECO:0000256" key="8">
    <source>
        <dbReference type="SAM" id="Phobius"/>
    </source>
</evidence>
<evidence type="ECO:0000259" key="11">
    <source>
        <dbReference type="Pfam" id="PF00690"/>
    </source>
</evidence>
<evidence type="ECO:0000256" key="2">
    <source>
        <dbReference type="ARBA" id="ARBA00022692"/>
    </source>
</evidence>
<evidence type="ECO:0000256" key="4">
    <source>
        <dbReference type="ARBA" id="ARBA00022837"/>
    </source>
</evidence>
<dbReference type="Gene3D" id="2.70.150.10">
    <property type="entry name" value="Calcium-transporting ATPase, cytoplasmic transduction domain A"/>
    <property type="match status" value="1"/>
</dbReference>
<gene>
    <name evidence="13" type="primary">LOC113734888</name>
</gene>
<evidence type="ECO:0000259" key="10">
    <source>
        <dbReference type="Pfam" id="PF00689"/>
    </source>
</evidence>
<keyword evidence="6 8" id="KW-1133">Transmembrane helix</keyword>
<dbReference type="InterPro" id="IPR023214">
    <property type="entry name" value="HAD_sf"/>
</dbReference>
<dbReference type="Gene3D" id="3.40.50.1000">
    <property type="entry name" value="HAD superfamily/HAD-like"/>
    <property type="match status" value="1"/>
</dbReference>
<dbReference type="InterPro" id="IPR004014">
    <property type="entry name" value="ATPase_P-typ_cation-transptr_N"/>
</dbReference>
<feature type="transmembrane region" description="Helical" evidence="8">
    <location>
        <begin position="104"/>
        <end position="120"/>
    </location>
</feature>
<dbReference type="Proteomes" id="UP001652660">
    <property type="component" value="Chromosome 3c"/>
</dbReference>
<feature type="transmembrane region" description="Helical" evidence="8">
    <location>
        <begin position="934"/>
        <end position="953"/>
    </location>
</feature>
<keyword evidence="7 8" id="KW-0472">Membrane</keyword>
<dbReference type="GO" id="GO:0005886">
    <property type="term" value="C:plasma membrane"/>
    <property type="evidence" value="ECO:0007669"/>
    <property type="project" value="TreeGrafter"/>
</dbReference>
<feature type="transmembrane region" description="Helical" evidence="8">
    <location>
        <begin position="330"/>
        <end position="357"/>
    </location>
</feature>
<dbReference type="Pfam" id="PF13246">
    <property type="entry name" value="Cation_ATPase"/>
    <property type="match status" value="1"/>
</dbReference>
<feature type="domain" description="P-type ATPase A" evidence="9">
    <location>
        <begin position="167"/>
        <end position="262"/>
    </location>
</feature>
<dbReference type="GO" id="GO:0005388">
    <property type="term" value="F:P-type calcium transporter activity"/>
    <property type="evidence" value="ECO:0007669"/>
    <property type="project" value="TreeGrafter"/>
</dbReference>
<organism evidence="12 13">
    <name type="scientific">Coffea arabica</name>
    <name type="common">Arabian coffee</name>
    <dbReference type="NCBI Taxonomy" id="13443"/>
    <lineage>
        <taxon>Eukaryota</taxon>
        <taxon>Viridiplantae</taxon>
        <taxon>Streptophyta</taxon>
        <taxon>Embryophyta</taxon>
        <taxon>Tracheophyta</taxon>
        <taxon>Spermatophyta</taxon>
        <taxon>Magnoliopsida</taxon>
        <taxon>eudicotyledons</taxon>
        <taxon>Gunneridae</taxon>
        <taxon>Pentapetalae</taxon>
        <taxon>asterids</taxon>
        <taxon>lamiids</taxon>
        <taxon>Gentianales</taxon>
        <taxon>Rubiaceae</taxon>
        <taxon>Ixoroideae</taxon>
        <taxon>Gardenieae complex</taxon>
        <taxon>Bertiereae - Coffeeae clade</taxon>
        <taxon>Coffeeae</taxon>
        <taxon>Coffea</taxon>
    </lineage>
</organism>
<feature type="transmembrane region" description="Helical" evidence="8">
    <location>
        <begin position="903"/>
        <end position="922"/>
    </location>
</feature>
<sequence>MSGNSDESTISTVMDIEPARFANFDPSSITTLVRTRNRRLLQDLGGVDGIIKALETDTENGIRGDSRDIDARRNIFSSNSNQLQERNLVKSFCVCAVKAIKDPLIIIVVVFTVLSLGFGIKKDGLEWIWPEGVIKLLAIFTVLIVSAGTNFWPITQCHDSSGTSSYTPQVDVVRAGDWTKIPISSVVVGDIVFLKPGDQVPGDALFIDGSSLHLENLINVNGRSECVEVGHENKNPFLFSGSMVVDGYARIVVTADGKNKRNHQQVIWMEGKHADELLNLTTVVGKLGQAVAFATFFLFLCRFFAGNVYHDDKKGNKALLGDEKVGIWDHLLAFVGILAAPALIALTSGLEGLVLAVKITLAYSLRKLMHAKVLVKKPSLCHSVASVDTICLNKTGTLTAYFAEVKKFWLGLSSIEEAPHNLIAPNVLELLHQAIGLNTIQPRSANSTFAPPICSTEAAISDWAVRHFGMDKENLRQSCTILVIEPFNSANKRSGVLISKNNDNTIHVHRKGAADVILPMCSHYYETTGIVNVINKTTRALLEQILEGMTKNGFRCIAFAHRKTSIEEYFNFSKQQLTLLGLVGLKNPLRNGVKRVVKDCQRAGINLKLLTGDNILTATVVASRSGILEPNNQPGEIIEGEEFRNYTSEERIEKLDTIRVVAGATPFDKFLMVQSLKKKGNVVAYLGRGLGDVQALREADVGLCFGTQGGTEILKACSNIVIQKKDLSIVFDILRWGRGFYVSIQIYTQFLITATLVDLVVDFVMSIFPSDPPDFDAMAVISSGKIPYPVFQLLWVKLILGFFAAISLIIKQPSEELMSKPPRDRDEPLMNDVMQRSMSAQAIYQIAVLLAIHFKGQSILKVNVNEKNTLIFTTYVLCQVSTVVNARLFEEKKIFQEMHNKKCFWGIIGLIVLLQVMLVEVLKNLAGTAGLDCRQWGICILIATASTPLSWLLKYATAMRIPFLTNVRGTNPKAKID</sequence>
<dbReference type="InterPro" id="IPR006068">
    <property type="entry name" value="ATPase_P-typ_cation-transptr_C"/>
</dbReference>
<keyword evidence="3" id="KW-0479">Metal-binding</keyword>
<keyword evidence="2 8" id="KW-0812">Transmembrane</keyword>
<dbReference type="GeneID" id="113734888"/>
<feature type="transmembrane region" description="Helical" evidence="8">
    <location>
        <begin position="788"/>
        <end position="810"/>
    </location>
</feature>
<dbReference type="InterPro" id="IPR023298">
    <property type="entry name" value="ATPase_P-typ_TM_dom_sf"/>
</dbReference>
<dbReference type="SUPFAM" id="SSF56784">
    <property type="entry name" value="HAD-like"/>
    <property type="match status" value="1"/>
</dbReference>
<proteinExistence type="predicted"/>